<sequence>MRGGGGVRGIQPGCRTATGCHDSRRNRVRVGSGGGELRPCRRRRQQRGGRHPVGPALVNRLRRRYKRAAVAAGEGQGHGGHVLASAPGTGTLSPLPPLPLPGVAADTSASSSFPSLQALTGNSPPPPCPIPPPPLPLLLLLSPGLPRSFGAADMARWRVSRMAFWAVATAAAAAAAVVAAAPSDVSATAQAGRGSGGGGCWTRRRGDGLPETCCVRLVPCGSHRCEEGAPWWCRRPVCRRTVCTRNGRGGGGGGGGKKGGGTPGGGGGGNSGDGGGRRRCWTVRRRWAYGGRPRRCCATPVPCGPARCRWVRRRVAPWRCWLLPSAAAARGCIRRGGLMRRVCRRRPPPCVKTVCGPAGGGPPPTRPPAPTAAPTRTSLPSSKPSLPPPPPPSPTVAPTVGPSATARPPPTATAHPTLPPSAAPTPTPSARPTPPPPTAAPTPPPPTVGPTPPPPTTAPTPPPPTPVPRPWAWGDGLRECTAANVRTRVEVRSMSAAARTRFTSALRSLADAGTFASFVPVHADNSAAAHFGPQFLPWHRLFLLELEGALRSVDPSVTLPYWDWSLDSATPATSPVWGTTYLGGSRPGACIPDGPFRGLRGRLPVDHCISRGFTSGTPGGMAGMTFEEPPVLAALVAAGTPYSTFADAVELAHNQPHIAVGAAQLLDAEGEPTAPPGDMWSLRVSCGDPAFWLHHAFVDKLWADRQAQRTPTEYNGAHSGRRVSPADVLPPFGVPVSTALTLPCVRYAPLPGGAAGGRRRRRVGGGKGRELRRPAVEAAVTAARAPRAAAEAAFARRAGASAAQVARGAAALVDAATDAVLAGELDVDVSSGPGGEGGGGAGGSGSAEE</sequence>
<reference evidence="1" key="1">
    <citation type="submission" date="2019-11" db="EMBL/GenBank/DDBJ databases">
        <title>Nori genome reveals adaptations in red seaweeds to the harsh intertidal environment.</title>
        <authorList>
            <person name="Wang D."/>
            <person name="Mao Y."/>
        </authorList>
    </citation>
    <scope>NUCLEOTIDE SEQUENCE</scope>
    <source>
        <tissue evidence="1">Gametophyte</tissue>
    </source>
</reference>
<accession>A0ACC3C5E3</accession>
<keyword evidence="2" id="KW-1185">Reference proteome</keyword>
<dbReference type="Proteomes" id="UP000798662">
    <property type="component" value="Chromosome 2"/>
</dbReference>
<comment type="caution">
    <text evidence="1">The sequence shown here is derived from an EMBL/GenBank/DDBJ whole genome shotgun (WGS) entry which is preliminary data.</text>
</comment>
<gene>
    <name evidence="1" type="ORF">I4F81_007919</name>
</gene>
<dbReference type="EMBL" id="CM020619">
    <property type="protein sequence ID" value="KAK1865387.1"/>
    <property type="molecule type" value="Genomic_DNA"/>
</dbReference>
<organism evidence="1 2">
    <name type="scientific">Pyropia yezoensis</name>
    <name type="common">Susabi-nori</name>
    <name type="synonym">Porphyra yezoensis</name>
    <dbReference type="NCBI Taxonomy" id="2788"/>
    <lineage>
        <taxon>Eukaryota</taxon>
        <taxon>Rhodophyta</taxon>
        <taxon>Bangiophyceae</taxon>
        <taxon>Bangiales</taxon>
        <taxon>Bangiaceae</taxon>
        <taxon>Pyropia</taxon>
    </lineage>
</organism>
<proteinExistence type="predicted"/>
<protein>
    <submittedName>
        <fullName evidence="1">Uncharacterized protein</fullName>
    </submittedName>
</protein>
<name>A0ACC3C5E3_PYRYE</name>
<evidence type="ECO:0000313" key="1">
    <source>
        <dbReference type="EMBL" id="KAK1865387.1"/>
    </source>
</evidence>
<evidence type="ECO:0000313" key="2">
    <source>
        <dbReference type="Proteomes" id="UP000798662"/>
    </source>
</evidence>